<dbReference type="AlphaFoldDB" id="A0A6B0VNE2"/>
<dbReference type="EMBL" id="WUYX01000030">
    <property type="protein sequence ID" value="MXV62516.1"/>
    <property type="molecule type" value="Genomic_DNA"/>
</dbReference>
<dbReference type="InterPro" id="IPR043899">
    <property type="entry name" value="DUF5789"/>
</dbReference>
<proteinExistence type="predicted"/>
<sequence>MDQSVKLNNIESVLEEFEYPIARDEVCDRCDDVTLVLAEGDANLGEVVANSNDDRFESVDDLKTEVFTLLPRNAVGEPFQSEGEG</sequence>
<dbReference type="Pfam" id="PF19102">
    <property type="entry name" value="DUF5789"/>
    <property type="match status" value="1"/>
</dbReference>
<evidence type="ECO:0008006" key="3">
    <source>
        <dbReference type="Google" id="ProtNLM"/>
    </source>
</evidence>
<comment type="caution">
    <text evidence="1">The sequence shown here is derived from an EMBL/GenBank/DDBJ whole genome shotgun (WGS) entry which is preliminary data.</text>
</comment>
<name>A0A6B0VNE2_9EURY</name>
<organism evidence="1 2">
    <name type="scientific">Natronorubrum halalkaliphilum</name>
    <dbReference type="NCBI Taxonomy" id="2691917"/>
    <lineage>
        <taxon>Archaea</taxon>
        <taxon>Methanobacteriati</taxon>
        <taxon>Methanobacteriota</taxon>
        <taxon>Stenosarchaea group</taxon>
        <taxon>Halobacteria</taxon>
        <taxon>Halobacteriales</taxon>
        <taxon>Natrialbaceae</taxon>
        <taxon>Natronorubrum</taxon>
    </lineage>
</organism>
<dbReference type="RefSeq" id="WP_160065340.1">
    <property type="nucleotide sequence ID" value="NZ_WUYX01000030.1"/>
</dbReference>
<dbReference type="OrthoDB" id="227978at2157"/>
<gene>
    <name evidence="1" type="ORF">GS429_10670</name>
</gene>
<dbReference type="Proteomes" id="UP000434101">
    <property type="component" value="Unassembled WGS sequence"/>
</dbReference>
<evidence type="ECO:0000313" key="2">
    <source>
        <dbReference type="Proteomes" id="UP000434101"/>
    </source>
</evidence>
<evidence type="ECO:0000313" key="1">
    <source>
        <dbReference type="EMBL" id="MXV62516.1"/>
    </source>
</evidence>
<reference evidence="1 2" key="1">
    <citation type="submission" date="2020-01" db="EMBL/GenBank/DDBJ databases">
        <title>Natronorubrum sp. JWXQ-INN 674 isolated from Inner Mongolia Autonomous Region of China.</title>
        <authorList>
            <person name="Xue Q."/>
        </authorList>
    </citation>
    <scope>NUCLEOTIDE SEQUENCE [LARGE SCALE GENOMIC DNA]</scope>
    <source>
        <strain evidence="1 2">JWXQ-INN-674</strain>
    </source>
</reference>
<accession>A0A6B0VNE2</accession>
<protein>
    <recommendedName>
        <fullName evidence="3">DUF2795 domain-containing protein</fullName>
    </recommendedName>
</protein>
<keyword evidence="2" id="KW-1185">Reference proteome</keyword>